<name>A0AAD9KB57_RIDPI</name>
<keyword evidence="2" id="KW-1133">Transmembrane helix</keyword>
<feature type="transmembrane region" description="Helical" evidence="2">
    <location>
        <begin position="36"/>
        <end position="60"/>
    </location>
</feature>
<evidence type="ECO:0000256" key="1">
    <source>
        <dbReference type="SAM" id="MobiDB-lite"/>
    </source>
</evidence>
<proteinExistence type="predicted"/>
<dbReference type="AlphaFoldDB" id="A0AAD9KB57"/>
<evidence type="ECO:0000313" key="3">
    <source>
        <dbReference type="EMBL" id="KAK2168469.1"/>
    </source>
</evidence>
<gene>
    <name evidence="3" type="ORF">NP493_1228g00000</name>
</gene>
<keyword evidence="4" id="KW-1185">Reference proteome</keyword>
<sequence length="260" mass="29217">MEDFDPIAMVNFIIFLISLLAGLSAFIAAGTLKKSAVTAFLVLSTLIVPCTFVILVSSLIDMKNGDRLFYSRERSEEYYYARRDLYKLDIGYFSIAVYFEQIGLSIWSIVVCGKTLSASGTSGDENRDTVAVTENSGGSQFRAAQHSEYPMQRLSQQTRQGRGPNDGTYETLDDRRKSSMPENYRTLVHRIGTSRSEAARSCKHILDTPTPPFAKRRERRRQQSSAYKSVLGLIRLSSGEKATGMGRHWVEWDLPADRDA</sequence>
<dbReference type="Proteomes" id="UP001209878">
    <property type="component" value="Unassembled WGS sequence"/>
</dbReference>
<feature type="region of interest" description="Disordered" evidence="1">
    <location>
        <begin position="136"/>
        <end position="182"/>
    </location>
</feature>
<keyword evidence="2" id="KW-0812">Transmembrane</keyword>
<dbReference type="EMBL" id="JAODUO010001227">
    <property type="protein sequence ID" value="KAK2168469.1"/>
    <property type="molecule type" value="Genomic_DNA"/>
</dbReference>
<protein>
    <submittedName>
        <fullName evidence="3">Uncharacterized protein</fullName>
    </submittedName>
</protein>
<organism evidence="3 4">
    <name type="scientific">Ridgeia piscesae</name>
    <name type="common">Tubeworm</name>
    <dbReference type="NCBI Taxonomy" id="27915"/>
    <lineage>
        <taxon>Eukaryota</taxon>
        <taxon>Metazoa</taxon>
        <taxon>Spiralia</taxon>
        <taxon>Lophotrochozoa</taxon>
        <taxon>Annelida</taxon>
        <taxon>Polychaeta</taxon>
        <taxon>Sedentaria</taxon>
        <taxon>Canalipalpata</taxon>
        <taxon>Sabellida</taxon>
        <taxon>Siboglinidae</taxon>
        <taxon>Ridgeia</taxon>
    </lineage>
</organism>
<feature type="transmembrane region" description="Helical" evidence="2">
    <location>
        <begin position="6"/>
        <end position="29"/>
    </location>
</feature>
<feature type="region of interest" description="Disordered" evidence="1">
    <location>
        <begin position="198"/>
        <end position="225"/>
    </location>
</feature>
<accession>A0AAD9KB57</accession>
<feature type="transmembrane region" description="Helical" evidence="2">
    <location>
        <begin position="90"/>
        <end position="112"/>
    </location>
</feature>
<evidence type="ECO:0000256" key="2">
    <source>
        <dbReference type="SAM" id="Phobius"/>
    </source>
</evidence>
<comment type="caution">
    <text evidence="3">The sequence shown here is derived from an EMBL/GenBank/DDBJ whole genome shotgun (WGS) entry which is preliminary data.</text>
</comment>
<keyword evidence="2" id="KW-0472">Membrane</keyword>
<evidence type="ECO:0000313" key="4">
    <source>
        <dbReference type="Proteomes" id="UP001209878"/>
    </source>
</evidence>
<reference evidence="3" key="1">
    <citation type="journal article" date="2023" name="Mol. Biol. Evol.">
        <title>Third-Generation Sequencing Reveals the Adaptive Role of the Epigenome in Three Deep-Sea Polychaetes.</title>
        <authorList>
            <person name="Perez M."/>
            <person name="Aroh O."/>
            <person name="Sun Y."/>
            <person name="Lan Y."/>
            <person name="Juniper S.K."/>
            <person name="Young C.R."/>
            <person name="Angers B."/>
            <person name="Qian P.Y."/>
        </authorList>
    </citation>
    <scope>NUCLEOTIDE SEQUENCE</scope>
    <source>
        <strain evidence="3">R07B-5</strain>
    </source>
</reference>